<dbReference type="PANTHER" id="PTHR40761">
    <property type="entry name" value="CONSERVED INTEGRAL MEMBRANE ALANINE VALINE AND LEUCINE RICH PROTEIN-RELATED"/>
    <property type="match status" value="1"/>
</dbReference>
<gene>
    <name evidence="2" type="ORF">BXY45_101240</name>
</gene>
<feature type="transmembrane region" description="Helical" evidence="1">
    <location>
        <begin position="63"/>
        <end position="82"/>
    </location>
</feature>
<reference evidence="2 3" key="1">
    <citation type="submission" date="2018-03" db="EMBL/GenBank/DDBJ databases">
        <title>Genomic Encyclopedia of Archaeal and Bacterial Type Strains, Phase II (KMG-II): from individual species to whole genera.</title>
        <authorList>
            <person name="Goeker M."/>
        </authorList>
    </citation>
    <scope>NUCLEOTIDE SEQUENCE [LARGE SCALE GENOMIC DNA]</scope>
    <source>
        <strain evidence="2 3">DSM 44889</strain>
    </source>
</reference>
<evidence type="ECO:0000256" key="1">
    <source>
        <dbReference type="SAM" id="Phobius"/>
    </source>
</evidence>
<feature type="transmembrane region" description="Helical" evidence="1">
    <location>
        <begin position="88"/>
        <end position="109"/>
    </location>
</feature>
<feature type="transmembrane region" description="Helical" evidence="1">
    <location>
        <begin position="266"/>
        <end position="287"/>
    </location>
</feature>
<feature type="transmembrane region" description="Helical" evidence="1">
    <location>
        <begin position="15"/>
        <end position="35"/>
    </location>
</feature>
<evidence type="ECO:0008006" key="4">
    <source>
        <dbReference type="Google" id="ProtNLM"/>
    </source>
</evidence>
<dbReference type="PANTHER" id="PTHR40761:SF1">
    <property type="entry name" value="CONSERVED INTEGRAL MEMBRANE ALANINE VALINE AND LEUCINE RICH PROTEIN-RELATED"/>
    <property type="match status" value="1"/>
</dbReference>
<feature type="transmembrane region" description="Helical" evidence="1">
    <location>
        <begin position="212"/>
        <end position="229"/>
    </location>
</feature>
<organism evidence="2 3">
    <name type="scientific">Quadrisphaera granulorum</name>
    <dbReference type="NCBI Taxonomy" id="317664"/>
    <lineage>
        <taxon>Bacteria</taxon>
        <taxon>Bacillati</taxon>
        <taxon>Actinomycetota</taxon>
        <taxon>Actinomycetes</taxon>
        <taxon>Kineosporiales</taxon>
        <taxon>Kineosporiaceae</taxon>
        <taxon>Quadrisphaera</taxon>
    </lineage>
</organism>
<evidence type="ECO:0000313" key="3">
    <source>
        <dbReference type="Proteomes" id="UP000245469"/>
    </source>
</evidence>
<feature type="transmembrane region" description="Helical" evidence="1">
    <location>
        <begin position="236"/>
        <end position="260"/>
    </location>
</feature>
<keyword evidence="1" id="KW-1133">Transmembrane helix</keyword>
<feature type="transmembrane region" description="Helical" evidence="1">
    <location>
        <begin position="116"/>
        <end position="135"/>
    </location>
</feature>
<comment type="caution">
    <text evidence="2">The sequence shown here is derived from an EMBL/GenBank/DDBJ whole genome shotgun (WGS) entry which is preliminary data.</text>
</comment>
<keyword evidence="1" id="KW-0472">Membrane</keyword>
<sequence length="295" mass="28295">MTAALGPTAMVGPTALVGLTAALVAAVAYGLASVLQAVGARRAEAAAVPGAGAAAAGLARQPAYLAGVVLDGAAWLVSLLALRTLPLFAVQALLAGSLAVTAVVGARVLGVRLGRGGAAAVGVAVVGLGLVAAGARPGRPEPAPAGTVEWCLALAIALALLAAVPAGRGGRWLTGRTGAVVFSTSAGLAYSIAALCARLVEPASWLGLLAEPATWAVVVSGVAGTLLYGRSLAGDGVVVATATLWVVEVVVGGAAGLLLLDDGVRAGWAVPVVVGVLLALGACVQLARPAAAAGT</sequence>
<dbReference type="AlphaFoldDB" id="A0A316AH78"/>
<evidence type="ECO:0000313" key="2">
    <source>
        <dbReference type="EMBL" id="PWJ56264.1"/>
    </source>
</evidence>
<keyword evidence="1" id="KW-0812">Transmembrane</keyword>
<proteinExistence type="predicted"/>
<name>A0A316AH78_9ACTN</name>
<keyword evidence="3" id="KW-1185">Reference proteome</keyword>
<dbReference type="EMBL" id="QGDQ01000001">
    <property type="protein sequence ID" value="PWJ56264.1"/>
    <property type="molecule type" value="Genomic_DNA"/>
</dbReference>
<protein>
    <recommendedName>
        <fullName evidence="4">Magnesium transporter NIPA</fullName>
    </recommendedName>
</protein>
<feature type="transmembrane region" description="Helical" evidence="1">
    <location>
        <begin position="179"/>
        <end position="200"/>
    </location>
</feature>
<accession>A0A316AH78</accession>
<dbReference type="RefSeq" id="WP_211319129.1">
    <property type="nucleotide sequence ID" value="NZ_QGDQ01000001.1"/>
</dbReference>
<feature type="transmembrane region" description="Helical" evidence="1">
    <location>
        <begin position="147"/>
        <end position="167"/>
    </location>
</feature>
<dbReference type="Proteomes" id="UP000245469">
    <property type="component" value="Unassembled WGS sequence"/>
</dbReference>